<dbReference type="VEuPathDB" id="AmoebaDB:EIN_313090"/>
<dbReference type="OrthoDB" id="435754at2759"/>
<dbReference type="GO" id="GO:0033897">
    <property type="term" value="F:ribonuclease T2 activity"/>
    <property type="evidence" value="ECO:0007669"/>
    <property type="project" value="InterPro"/>
</dbReference>
<dbReference type="GeneID" id="14891913"/>
<keyword evidence="3" id="KW-0732">Signal</keyword>
<feature type="signal peptide" evidence="3">
    <location>
        <begin position="1"/>
        <end position="19"/>
    </location>
</feature>
<dbReference type="AlphaFoldDB" id="A0A0A1UCE9"/>
<sequence length="253" mass="27992">MLFLITTLLFSAYADCSHGQFELCTSNNCKVTWDFVLLVTTWPGYFCSTKCCDSPTRLNGVMTDGFTMHGWWPSFSSGSMPACCTYATNRTNVKSTVEADNDFLDEVAYSWPSLSNCEFFLYEYDKHGVCLTNIYKGVEGPKQYGRAAMKLLKTADAWTVFKAAGAVADGKTAINKQTLLNALGKQIGVTNAAYFRCSGDYVSELRYCTSVQSFDIDNPYFQECTSKVLSKDNCGSSVIFMKELSLTPSGCGY</sequence>
<dbReference type="EMBL" id="KB206312">
    <property type="protein sequence ID" value="ELP92927.1"/>
    <property type="molecule type" value="Genomic_DNA"/>
</dbReference>
<organism evidence="4 5">
    <name type="scientific">Entamoeba invadens IP1</name>
    <dbReference type="NCBI Taxonomy" id="370355"/>
    <lineage>
        <taxon>Eukaryota</taxon>
        <taxon>Amoebozoa</taxon>
        <taxon>Evosea</taxon>
        <taxon>Archamoebae</taxon>
        <taxon>Mastigamoebida</taxon>
        <taxon>Entamoebidae</taxon>
        <taxon>Entamoeba</taxon>
    </lineage>
</organism>
<dbReference type="InterPro" id="IPR036430">
    <property type="entry name" value="RNase_T2-like_sf"/>
</dbReference>
<dbReference type="SUPFAM" id="SSF55895">
    <property type="entry name" value="Ribonuclease Rh-like"/>
    <property type="match status" value="1"/>
</dbReference>
<dbReference type="InterPro" id="IPR033130">
    <property type="entry name" value="RNase_T2_His_AS_2"/>
</dbReference>
<proteinExistence type="inferred from homology"/>
<dbReference type="PANTHER" id="PTHR11240:SF22">
    <property type="entry name" value="RIBONUCLEASE T2"/>
    <property type="match status" value="1"/>
</dbReference>
<dbReference type="PANTHER" id="PTHR11240">
    <property type="entry name" value="RIBONUCLEASE T2"/>
    <property type="match status" value="1"/>
</dbReference>
<dbReference type="Proteomes" id="UP000014680">
    <property type="component" value="Unassembled WGS sequence"/>
</dbReference>
<gene>
    <name evidence="4" type="ORF">EIN_313090</name>
</gene>
<evidence type="ECO:0000313" key="4">
    <source>
        <dbReference type="EMBL" id="ELP92927.1"/>
    </source>
</evidence>
<dbReference type="Gene3D" id="3.90.730.10">
    <property type="entry name" value="Ribonuclease T2-like"/>
    <property type="match status" value="1"/>
</dbReference>
<dbReference type="PROSITE" id="PS00531">
    <property type="entry name" value="RNASE_T2_2"/>
    <property type="match status" value="1"/>
</dbReference>
<dbReference type="KEGG" id="eiv:EIN_313090"/>
<comment type="similarity">
    <text evidence="1 2">Belongs to the RNase T2 family.</text>
</comment>
<dbReference type="GO" id="GO:0006401">
    <property type="term" value="P:RNA catabolic process"/>
    <property type="evidence" value="ECO:0007669"/>
    <property type="project" value="TreeGrafter"/>
</dbReference>
<keyword evidence="5" id="KW-1185">Reference proteome</keyword>
<dbReference type="GO" id="GO:0005576">
    <property type="term" value="C:extracellular region"/>
    <property type="evidence" value="ECO:0007669"/>
    <property type="project" value="TreeGrafter"/>
</dbReference>
<protein>
    <submittedName>
        <fullName evidence="4">Extracellular ribonuclease LE, putative</fullName>
    </submittedName>
</protein>
<name>A0A0A1UCE9_ENTIV</name>
<dbReference type="OMA" id="DAINQYW"/>
<accession>A0A0A1UCE9</accession>
<evidence type="ECO:0000256" key="3">
    <source>
        <dbReference type="SAM" id="SignalP"/>
    </source>
</evidence>
<dbReference type="RefSeq" id="XP_004259698.1">
    <property type="nucleotide sequence ID" value="XM_004259650.1"/>
</dbReference>
<evidence type="ECO:0000256" key="1">
    <source>
        <dbReference type="ARBA" id="ARBA00007469"/>
    </source>
</evidence>
<feature type="chain" id="PRO_5001991271" evidence="3">
    <location>
        <begin position="20"/>
        <end position="253"/>
    </location>
</feature>
<reference evidence="4 5" key="1">
    <citation type="submission" date="2012-10" db="EMBL/GenBank/DDBJ databases">
        <authorList>
            <person name="Zafar N."/>
            <person name="Inman J."/>
            <person name="Hall N."/>
            <person name="Lorenzi H."/>
            <person name="Caler E."/>
        </authorList>
    </citation>
    <scope>NUCLEOTIDE SEQUENCE [LARGE SCALE GENOMIC DNA]</scope>
    <source>
        <strain evidence="4 5">IP1</strain>
    </source>
</reference>
<dbReference type="GO" id="GO:0003723">
    <property type="term" value="F:RNA binding"/>
    <property type="evidence" value="ECO:0007669"/>
    <property type="project" value="InterPro"/>
</dbReference>
<evidence type="ECO:0000256" key="2">
    <source>
        <dbReference type="RuleBase" id="RU004328"/>
    </source>
</evidence>
<evidence type="ECO:0000313" key="5">
    <source>
        <dbReference type="Proteomes" id="UP000014680"/>
    </source>
</evidence>
<dbReference type="InterPro" id="IPR001568">
    <property type="entry name" value="RNase_T2-like"/>
</dbReference>
<dbReference type="Pfam" id="PF00445">
    <property type="entry name" value="Ribonuclease_T2"/>
    <property type="match status" value="1"/>
</dbReference>